<dbReference type="PANTHER" id="PTHR43610">
    <property type="entry name" value="BLL6696 PROTEIN"/>
    <property type="match status" value="1"/>
</dbReference>
<dbReference type="RefSeq" id="WP_226755064.1">
    <property type="nucleotide sequence ID" value="NZ_JAJATW010000020.1"/>
</dbReference>
<sequence>MLFYHLAHANSAAYRIRENRLISKEPCFEKVTLQGNFVRLEPLSECHWQGLCHAATDGRLWELFFTFVPHPNNMDVFFKKADDQYDIGAGLTFAIIDVTTNSVIGSTRFMNANLINKTVEIGSTFLAQSFQRTQANTEAKLLMLTYAFDSLALNRVEFLTDYLNSRP</sequence>
<dbReference type="PANTHER" id="PTHR43610:SF1">
    <property type="entry name" value="N-ACETYLTRANSFERASE DOMAIN-CONTAINING PROTEIN"/>
    <property type="match status" value="1"/>
</dbReference>
<feature type="domain" description="N-acetyltransferase" evidence="1">
    <location>
        <begin position="39"/>
        <end position="165"/>
    </location>
</feature>
<evidence type="ECO:0000259" key="1">
    <source>
        <dbReference type="Pfam" id="PF13302"/>
    </source>
</evidence>
<proteinExistence type="predicted"/>
<evidence type="ECO:0000313" key="2">
    <source>
        <dbReference type="EMBL" id="MCB5162717.1"/>
    </source>
</evidence>
<organism evidence="2 3">
    <name type="scientific">Marinomonas algarum</name>
    <dbReference type="NCBI Taxonomy" id="2883105"/>
    <lineage>
        <taxon>Bacteria</taxon>
        <taxon>Pseudomonadati</taxon>
        <taxon>Pseudomonadota</taxon>
        <taxon>Gammaproteobacteria</taxon>
        <taxon>Oceanospirillales</taxon>
        <taxon>Oceanospirillaceae</taxon>
        <taxon>Marinomonas</taxon>
    </lineage>
</organism>
<dbReference type="Pfam" id="PF13302">
    <property type="entry name" value="Acetyltransf_3"/>
    <property type="match status" value="1"/>
</dbReference>
<name>A0A9X1LDM4_9GAMM</name>
<dbReference type="GO" id="GO:0016747">
    <property type="term" value="F:acyltransferase activity, transferring groups other than amino-acyl groups"/>
    <property type="evidence" value="ECO:0007669"/>
    <property type="project" value="InterPro"/>
</dbReference>
<dbReference type="SUPFAM" id="SSF55729">
    <property type="entry name" value="Acyl-CoA N-acyltransferases (Nat)"/>
    <property type="match status" value="1"/>
</dbReference>
<gene>
    <name evidence="2" type="ORF">LG368_12510</name>
</gene>
<keyword evidence="3" id="KW-1185">Reference proteome</keyword>
<dbReference type="EMBL" id="JAJATW010000020">
    <property type="protein sequence ID" value="MCB5162717.1"/>
    <property type="molecule type" value="Genomic_DNA"/>
</dbReference>
<dbReference type="Proteomes" id="UP001139095">
    <property type="component" value="Unassembled WGS sequence"/>
</dbReference>
<reference evidence="2" key="1">
    <citation type="submission" date="2021-10" db="EMBL/GenBank/DDBJ databases">
        <title>Marinomonas pontica sp. nov., isolated from the Black Sea.</title>
        <authorList>
            <person name="Zhao L.-H."/>
            <person name="Xue J.-H."/>
        </authorList>
    </citation>
    <scope>NUCLEOTIDE SEQUENCE</scope>
    <source>
        <strain evidence="2">E8</strain>
    </source>
</reference>
<accession>A0A9X1LDM4</accession>
<protein>
    <submittedName>
        <fullName evidence="2">GNAT family N-acetyltransferase</fullName>
    </submittedName>
</protein>
<dbReference type="InterPro" id="IPR016181">
    <property type="entry name" value="Acyl_CoA_acyltransferase"/>
</dbReference>
<dbReference type="InterPro" id="IPR000182">
    <property type="entry name" value="GNAT_dom"/>
</dbReference>
<evidence type="ECO:0000313" key="3">
    <source>
        <dbReference type="Proteomes" id="UP001139095"/>
    </source>
</evidence>
<comment type="caution">
    <text evidence="2">The sequence shown here is derived from an EMBL/GenBank/DDBJ whole genome shotgun (WGS) entry which is preliminary data.</text>
</comment>
<dbReference type="AlphaFoldDB" id="A0A9X1LDM4"/>
<dbReference type="Gene3D" id="3.40.630.30">
    <property type="match status" value="1"/>
</dbReference>